<dbReference type="Proteomes" id="UP000521943">
    <property type="component" value="Unassembled WGS sequence"/>
</dbReference>
<gene>
    <name evidence="2" type="ORF">DFP72DRAFT_1067271</name>
</gene>
<name>A0A8H6M8G1_9AGAR</name>
<evidence type="ECO:0000313" key="2">
    <source>
        <dbReference type="EMBL" id="KAF6755961.1"/>
    </source>
</evidence>
<evidence type="ECO:0000256" key="1">
    <source>
        <dbReference type="SAM" id="MobiDB-lite"/>
    </source>
</evidence>
<evidence type="ECO:0000313" key="3">
    <source>
        <dbReference type="Proteomes" id="UP000521943"/>
    </source>
</evidence>
<reference evidence="2 3" key="1">
    <citation type="submission" date="2020-07" db="EMBL/GenBank/DDBJ databases">
        <title>Comparative genomics of pyrophilous fungi reveals a link between fire events and developmental genes.</title>
        <authorList>
            <consortium name="DOE Joint Genome Institute"/>
            <person name="Steindorff A.S."/>
            <person name="Carver A."/>
            <person name="Calhoun S."/>
            <person name="Stillman K."/>
            <person name="Liu H."/>
            <person name="Lipzen A."/>
            <person name="Pangilinan J."/>
            <person name="Labutti K."/>
            <person name="Bruns T.D."/>
            <person name="Grigoriev I.V."/>
        </authorList>
    </citation>
    <scope>NUCLEOTIDE SEQUENCE [LARGE SCALE GENOMIC DNA]</scope>
    <source>
        <strain evidence="2 3">CBS 144469</strain>
    </source>
</reference>
<accession>A0A8H6M8G1</accession>
<comment type="caution">
    <text evidence="2">The sequence shown here is derived from an EMBL/GenBank/DDBJ whole genome shotgun (WGS) entry which is preliminary data.</text>
</comment>
<feature type="compositionally biased region" description="Low complexity" evidence="1">
    <location>
        <begin position="81"/>
        <end position="118"/>
    </location>
</feature>
<keyword evidence="3" id="KW-1185">Reference proteome</keyword>
<dbReference type="EMBL" id="JACGCI010000028">
    <property type="protein sequence ID" value="KAF6755961.1"/>
    <property type="molecule type" value="Genomic_DNA"/>
</dbReference>
<sequence length="156" mass="16560">MARIKVIMNERRLAYEGAVKLFAEHKEVVEDKKLLKLQEEAFVKAQEKLAAFYSVGRTRQRANKQRLLAAKKELTADGVLPATTTEAESTTDTSAPAVAAEPTTPAEAEAAPVSVTPETTEKVAEDAHAIPAGTEPKSAADAAAAGLFGEAVKSKQ</sequence>
<protein>
    <submittedName>
        <fullName evidence="2">Uncharacterized protein</fullName>
    </submittedName>
</protein>
<proteinExistence type="predicted"/>
<dbReference type="AlphaFoldDB" id="A0A8H6M8G1"/>
<organism evidence="2 3">
    <name type="scientific">Ephemerocybe angulata</name>
    <dbReference type="NCBI Taxonomy" id="980116"/>
    <lineage>
        <taxon>Eukaryota</taxon>
        <taxon>Fungi</taxon>
        <taxon>Dikarya</taxon>
        <taxon>Basidiomycota</taxon>
        <taxon>Agaricomycotina</taxon>
        <taxon>Agaricomycetes</taxon>
        <taxon>Agaricomycetidae</taxon>
        <taxon>Agaricales</taxon>
        <taxon>Agaricineae</taxon>
        <taxon>Psathyrellaceae</taxon>
        <taxon>Ephemerocybe</taxon>
    </lineage>
</organism>
<feature type="region of interest" description="Disordered" evidence="1">
    <location>
        <begin position="79"/>
        <end position="124"/>
    </location>
</feature>